<dbReference type="CDD" id="cd00827">
    <property type="entry name" value="init_cond_enzymes"/>
    <property type="match status" value="1"/>
</dbReference>
<dbReference type="AlphaFoldDB" id="A0A5P8P3T0"/>
<dbReference type="GO" id="GO:0016747">
    <property type="term" value="F:acyltransferase activity, transferring groups other than amino-acyl groups"/>
    <property type="evidence" value="ECO:0007669"/>
    <property type="project" value="InterPro"/>
</dbReference>
<dbReference type="Pfam" id="PF08541">
    <property type="entry name" value="ACP_syn_III_C"/>
    <property type="match status" value="1"/>
</dbReference>
<evidence type="ECO:0000313" key="6">
    <source>
        <dbReference type="Proteomes" id="UP000326944"/>
    </source>
</evidence>
<dbReference type="PANTHER" id="PTHR34069">
    <property type="entry name" value="3-OXOACYL-[ACYL-CARRIER-PROTEIN] SYNTHASE 3"/>
    <property type="match status" value="1"/>
</dbReference>
<dbReference type="NCBIfam" id="NF005293">
    <property type="entry name" value="PRK06816.1"/>
    <property type="match status" value="1"/>
</dbReference>
<keyword evidence="1" id="KW-0808">Transferase</keyword>
<dbReference type="Pfam" id="PF00108">
    <property type="entry name" value="Thiolase_N"/>
    <property type="match status" value="1"/>
</dbReference>
<feature type="domain" description="Beta-ketoacyl-[acyl-carrier-protein] synthase III C-terminal" evidence="4">
    <location>
        <begin position="286"/>
        <end position="364"/>
    </location>
</feature>
<dbReference type="RefSeq" id="WP_152308138.1">
    <property type="nucleotide sequence ID" value="NZ_CP043617.1"/>
</dbReference>
<dbReference type="Gene3D" id="3.40.47.10">
    <property type="match status" value="2"/>
</dbReference>
<evidence type="ECO:0000256" key="1">
    <source>
        <dbReference type="ARBA" id="ARBA00022679"/>
    </source>
</evidence>
<dbReference type="PANTHER" id="PTHR34069:SF3">
    <property type="entry name" value="ACYL-COA:ACYL-COA ALKYLTRANSFERASE"/>
    <property type="match status" value="1"/>
</dbReference>
<dbReference type="SUPFAM" id="SSF53901">
    <property type="entry name" value="Thiolase-like"/>
    <property type="match status" value="2"/>
</dbReference>
<dbReference type="InterPro" id="IPR020616">
    <property type="entry name" value="Thiolase_N"/>
</dbReference>
<evidence type="ECO:0000259" key="4">
    <source>
        <dbReference type="Pfam" id="PF08541"/>
    </source>
</evidence>
<dbReference type="InterPro" id="IPR016039">
    <property type="entry name" value="Thiolase-like"/>
</dbReference>
<sequence length="382" mass="43023">MSRDVYINDIAVFLPNEAVDNDNIEKVLGQVGDRPSRAKRLILRSNKIKTRYYAIDPNTRKATHTNAQLTANAIKKLEKNGLDLNSVDVLSCGTTMPDQLMPNHALMVHGETKMKPLEVISTAGICLSGITSLKYAYNAVKSGDAEVAISTGSENASAVMRAENFEPELESRVDELEKNGEIAFEKDFLRWMLSDGAGAIALSSTPNKNSLSLKINKIFSRSFANELDACMYAGCEKQKDGSLKGWREYMPQEWLEKSIFSVKQDVKLLNEHITYYTVQKPLEMMLEENMFNPDEIDWFLPHYSSNYFRDEVYEKMKNASCDIPQEKWFTNLSSKGNTGSASIYIIIEELLKSGKVQKGHKLLCYIPESGRFSTAFMILEAV</sequence>
<dbReference type="Proteomes" id="UP000326944">
    <property type="component" value="Chromosome"/>
</dbReference>
<dbReference type="GO" id="GO:0044550">
    <property type="term" value="P:secondary metabolite biosynthetic process"/>
    <property type="evidence" value="ECO:0007669"/>
    <property type="project" value="TreeGrafter"/>
</dbReference>
<proteinExistence type="predicted"/>
<dbReference type="InterPro" id="IPR013747">
    <property type="entry name" value="ACP_syn_III_C"/>
</dbReference>
<dbReference type="OrthoDB" id="2514738at2"/>
<evidence type="ECO:0000313" key="5">
    <source>
        <dbReference type="EMBL" id="QFR50190.1"/>
    </source>
</evidence>
<organism evidence="5 6">
    <name type="scientific">Sulfurimonas lithotrophica</name>
    <dbReference type="NCBI Taxonomy" id="2590022"/>
    <lineage>
        <taxon>Bacteria</taxon>
        <taxon>Pseudomonadati</taxon>
        <taxon>Campylobacterota</taxon>
        <taxon>Epsilonproteobacteria</taxon>
        <taxon>Campylobacterales</taxon>
        <taxon>Sulfurimonadaceae</taxon>
        <taxon>Sulfurimonas</taxon>
    </lineage>
</organism>
<accession>A0A5P8P3T0</accession>
<keyword evidence="2" id="KW-0012">Acyltransferase</keyword>
<feature type="domain" description="Thiolase N-terminal" evidence="3">
    <location>
        <begin position="63"/>
        <end position="175"/>
    </location>
</feature>
<evidence type="ECO:0000256" key="2">
    <source>
        <dbReference type="ARBA" id="ARBA00023315"/>
    </source>
</evidence>
<dbReference type="EMBL" id="CP043617">
    <property type="protein sequence ID" value="QFR50190.1"/>
    <property type="molecule type" value="Genomic_DNA"/>
</dbReference>
<name>A0A5P8P3T0_9BACT</name>
<dbReference type="KEGG" id="sulg:FJR48_10795"/>
<keyword evidence="6" id="KW-1185">Reference proteome</keyword>
<reference evidence="5 6" key="1">
    <citation type="submission" date="2019-09" db="EMBL/GenBank/DDBJ databases">
        <title>Sulfurimonas gotlandica sp. nov., a chemoautotrophic and psychrotolerant epsilonproteobacterium isolated from a pelagic redoxcline, and an emended description of the genus Sulfurimonas.</title>
        <authorList>
            <person name="Wang S."/>
            <person name="Jiang L."/>
            <person name="Shao S."/>
        </authorList>
    </citation>
    <scope>NUCLEOTIDE SEQUENCE [LARGE SCALE GENOMIC DNA]</scope>
    <source>
        <strain evidence="5 6">GYSZ_1</strain>
    </source>
</reference>
<gene>
    <name evidence="5" type="ORF">FJR48_10795</name>
</gene>
<protein>
    <submittedName>
        <fullName evidence="5">Beta-ketoacyl-ACP synthase III</fullName>
    </submittedName>
</protein>
<evidence type="ECO:0000259" key="3">
    <source>
        <dbReference type="Pfam" id="PF00108"/>
    </source>
</evidence>